<dbReference type="Pfam" id="PF13578">
    <property type="entry name" value="Methyltransf_24"/>
    <property type="match status" value="1"/>
</dbReference>
<organism evidence="1 2">
    <name type="scientific">Reichenbachiella agariperforans</name>
    <dbReference type="NCBI Taxonomy" id="156994"/>
    <lineage>
        <taxon>Bacteria</taxon>
        <taxon>Pseudomonadati</taxon>
        <taxon>Bacteroidota</taxon>
        <taxon>Cytophagia</taxon>
        <taxon>Cytophagales</taxon>
        <taxon>Reichenbachiellaceae</taxon>
        <taxon>Reichenbachiella</taxon>
    </lineage>
</organism>
<evidence type="ECO:0000313" key="2">
    <source>
        <dbReference type="Proteomes" id="UP000184474"/>
    </source>
</evidence>
<dbReference type="GO" id="GO:0008168">
    <property type="term" value="F:methyltransferase activity"/>
    <property type="evidence" value="ECO:0007669"/>
    <property type="project" value="UniProtKB-KW"/>
</dbReference>
<dbReference type="Proteomes" id="UP000184474">
    <property type="component" value="Unassembled WGS sequence"/>
</dbReference>
<accession>A0A1M6JLS9</accession>
<gene>
    <name evidence="1" type="ORF">SAMN04488028_101240</name>
</gene>
<name>A0A1M6JLS9_REIAG</name>
<evidence type="ECO:0000313" key="1">
    <source>
        <dbReference type="EMBL" id="SHJ47633.1"/>
    </source>
</evidence>
<proteinExistence type="predicted"/>
<dbReference type="STRING" id="156994.SAMN04488028_101240"/>
<sequence>MTVKRIKKHFLIVSRRLNQKAELRRIAKHQNQTLEKVLTSFLTVKYRKIDHEDQSAFEHCENYRSTLFDDKTEVSYDIFGIDKTARVMEICKNAPSSKRWCEFLYFIIKNTSAPICLEIGTNLGVSGSYILEAMKHKEASKFVTMEGLPQLCTISSKQFSSIVPASKFEVKQGLYDKTFPELLKENVNFNILFIDGNHKKKPTLEYFEQLKSNVSSPAIFIFDDINWSDEMKEAWEIIKKDPEVNYTLDLYEQGIVIIDKNESEKNVDFSLHLAY</sequence>
<dbReference type="GO" id="GO:0032259">
    <property type="term" value="P:methylation"/>
    <property type="evidence" value="ECO:0007669"/>
    <property type="project" value="UniProtKB-KW"/>
</dbReference>
<protein>
    <submittedName>
        <fullName evidence="1">Predicted O-methyltransferase YrrM</fullName>
    </submittedName>
</protein>
<keyword evidence="1" id="KW-0808">Transferase</keyword>
<dbReference type="AlphaFoldDB" id="A0A1M6JLS9"/>
<reference evidence="2" key="1">
    <citation type="submission" date="2016-11" db="EMBL/GenBank/DDBJ databases">
        <authorList>
            <person name="Varghese N."/>
            <person name="Submissions S."/>
        </authorList>
    </citation>
    <scope>NUCLEOTIDE SEQUENCE [LARGE SCALE GENOMIC DNA]</scope>
    <source>
        <strain evidence="2">DSM 26134</strain>
    </source>
</reference>
<keyword evidence="2" id="KW-1185">Reference proteome</keyword>
<keyword evidence="1" id="KW-0489">Methyltransferase</keyword>
<dbReference type="InterPro" id="IPR029063">
    <property type="entry name" value="SAM-dependent_MTases_sf"/>
</dbReference>
<dbReference type="EMBL" id="FRAA01000001">
    <property type="protein sequence ID" value="SHJ47633.1"/>
    <property type="molecule type" value="Genomic_DNA"/>
</dbReference>
<dbReference type="SUPFAM" id="SSF53335">
    <property type="entry name" value="S-adenosyl-L-methionine-dependent methyltransferases"/>
    <property type="match status" value="1"/>
</dbReference>
<dbReference type="Gene3D" id="3.40.50.150">
    <property type="entry name" value="Vaccinia Virus protein VP39"/>
    <property type="match status" value="1"/>
</dbReference>